<dbReference type="RefSeq" id="WP_151504881.1">
    <property type="nucleotide sequence ID" value="NZ_VXLD01000007.1"/>
</dbReference>
<gene>
    <name evidence="1" type="ORF">F4W09_11500</name>
</gene>
<dbReference type="AlphaFoldDB" id="A0A5N4WC20"/>
<organism evidence="1 2">
    <name type="scientific">Acinetobacter tandoii</name>
    <dbReference type="NCBI Taxonomy" id="202954"/>
    <lineage>
        <taxon>Bacteria</taxon>
        <taxon>Pseudomonadati</taxon>
        <taxon>Pseudomonadota</taxon>
        <taxon>Gammaproteobacteria</taxon>
        <taxon>Moraxellales</taxon>
        <taxon>Moraxellaceae</taxon>
        <taxon>Acinetobacter</taxon>
    </lineage>
</organism>
<dbReference type="Proteomes" id="UP000325788">
    <property type="component" value="Unassembled WGS sequence"/>
</dbReference>
<name>A0A5N4WC20_9GAMM</name>
<evidence type="ECO:0000313" key="1">
    <source>
        <dbReference type="EMBL" id="KAB1853958.1"/>
    </source>
</evidence>
<sequence>MPIILIPNGFAAKSYGAKNTGDEKHKVYFTDLESVYLTQKRHSSNEIAFMMDNNTYLDHSDERFTPSYTYQFK</sequence>
<dbReference type="EMBL" id="VXLD01000007">
    <property type="protein sequence ID" value="KAB1853958.1"/>
    <property type="molecule type" value="Genomic_DNA"/>
</dbReference>
<accession>A0A5N4WC20</accession>
<comment type="caution">
    <text evidence="1">The sequence shown here is derived from an EMBL/GenBank/DDBJ whole genome shotgun (WGS) entry which is preliminary data.</text>
</comment>
<proteinExistence type="predicted"/>
<reference evidence="1 2" key="1">
    <citation type="submission" date="2019-09" db="EMBL/GenBank/DDBJ databases">
        <title>Draft genome sequence of Acinetobacter tandoii W4-4-4 isolated from environmental water sample.</title>
        <authorList>
            <person name="Wee S.K."/>
            <person name="Yan B."/>
            <person name="Mustaffa S.B."/>
            <person name="Yap E.P.H."/>
        </authorList>
    </citation>
    <scope>NUCLEOTIDE SEQUENCE [LARGE SCALE GENOMIC DNA]</scope>
    <source>
        <strain evidence="1 2">W4-4-4</strain>
    </source>
</reference>
<evidence type="ECO:0000313" key="2">
    <source>
        <dbReference type="Proteomes" id="UP000325788"/>
    </source>
</evidence>
<protein>
    <submittedName>
        <fullName evidence="1">Uncharacterized protein</fullName>
    </submittedName>
</protein>